<sequence length="319" mass="35414">MGIITMKQNESKILIFGGTGYIGSHMVKASINLGHPTYVFTRPDSDKKDLLEEFRSTGAIIIEGRVDEHDKLVDAAREVDVVISALAYPQVLDQLKILEAIKIAGNIKRFLPSEFGVEEDRVSALPPFEALLDKRRRIRRAIEEAKIPYTFISSNCCGSYFINYLLNPSHPNKQEITVYGSGQAKAVFNYEQDIGVYTIKVATDPRTRNRIVIFRPPGNAVSQLELISLWEKKTGKIFKKTHVSEEEIVTLSQTLPGPQNIPVSILHSLFVKGATADFEIGGDDVEASSLYPDLKFSTVDEQLDVFLTNPPKPASAAFG</sequence>
<protein>
    <submittedName>
        <fullName evidence="4">Eugenol synthase 1</fullName>
    </submittedName>
</protein>
<keyword evidence="1" id="KW-0521">NADP</keyword>
<dbReference type="PANTHER" id="PTHR43349:SF9">
    <property type="entry name" value="PHENYLCOUMARAN BENZYLIC ETHER REDUCTASE-LIKE PROTEIN"/>
    <property type="match status" value="1"/>
</dbReference>
<dbReference type="Pfam" id="PF05368">
    <property type="entry name" value="NmrA"/>
    <property type="match status" value="1"/>
</dbReference>
<dbReference type="PANTHER" id="PTHR43349">
    <property type="entry name" value="PINORESINOL REDUCTASE-RELATED"/>
    <property type="match status" value="1"/>
</dbReference>
<dbReference type="CDD" id="cd05259">
    <property type="entry name" value="PCBER_SDR_a"/>
    <property type="match status" value="1"/>
</dbReference>
<dbReference type="SUPFAM" id="SSF51735">
    <property type="entry name" value="NAD(P)-binding Rossmann-fold domains"/>
    <property type="match status" value="1"/>
</dbReference>
<dbReference type="InterPro" id="IPR036291">
    <property type="entry name" value="NAD(P)-bd_dom_sf"/>
</dbReference>
<dbReference type="InterPro" id="IPR050608">
    <property type="entry name" value="NmrA-type/Isoflavone_red_sf"/>
</dbReference>
<keyword evidence="2" id="KW-0560">Oxidoreductase</keyword>
<accession>A0ABD1GFF0</accession>
<organism evidence="4 5">
    <name type="scientific">Salvia divinorum</name>
    <name type="common">Maria pastora</name>
    <name type="synonym">Diviner's sage</name>
    <dbReference type="NCBI Taxonomy" id="28513"/>
    <lineage>
        <taxon>Eukaryota</taxon>
        <taxon>Viridiplantae</taxon>
        <taxon>Streptophyta</taxon>
        <taxon>Embryophyta</taxon>
        <taxon>Tracheophyta</taxon>
        <taxon>Spermatophyta</taxon>
        <taxon>Magnoliopsida</taxon>
        <taxon>eudicotyledons</taxon>
        <taxon>Gunneridae</taxon>
        <taxon>Pentapetalae</taxon>
        <taxon>asterids</taxon>
        <taxon>lamiids</taxon>
        <taxon>Lamiales</taxon>
        <taxon>Lamiaceae</taxon>
        <taxon>Nepetoideae</taxon>
        <taxon>Mentheae</taxon>
        <taxon>Salviinae</taxon>
        <taxon>Salvia</taxon>
        <taxon>Salvia subgen. Calosphace</taxon>
    </lineage>
</organism>
<gene>
    <name evidence="4" type="primary">EGS1</name>
    <name evidence="4" type="ORF">AAHA92_19874</name>
</gene>
<evidence type="ECO:0000256" key="2">
    <source>
        <dbReference type="ARBA" id="ARBA00023002"/>
    </source>
</evidence>
<evidence type="ECO:0000313" key="4">
    <source>
        <dbReference type="EMBL" id="KAL1542836.1"/>
    </source>
</evidence>
<proteinExistence type="predicted"/>
<feature type="domain" description="NmrA-like" evidence="3">
    <location>
        <begin position="10"/>
        <end position="301"/>
    </location>
</feature>
<dbReference type="Proteomes" id="UP001567538">
    <property type="component" value="Unassembled WGS sequence"/>
</dbReference>
<name>A0ABD1GFF0_SALDI</name>
<evidence type="ECO:0000256" key="1">
    <source>
        <dbReference type="ARBA" id="ARBA00022857"/>
    </source>
</evidence>
<dbReference type="AlphaFoldDB" id="A0ABD1GFF0"/>
<dbReference type="InterPro" id="IPR008030">
    <property type="entry name" value="NmrA-like"/>
</dbReference>
<reference evidence="4 5" key="1">
    <citation type="submission" date="2024-06" db="EMBL/GenBank/DDBJ databases">
        <title>A chromosome level genome sequence of Diviner's sage (Salvia divinorum).</title>
        <authorList>
            <person name="Ford S.A."/>
            <person name="Ro D.-K."/>
            <person name="Ness R.W."/>
            <person name="Phillips M.A."/>
        </authorList>
    </citation>
    <scope>NUCLEOTIDE SEQUENCE [LARGE SCALE GENOMIC DNA]</scope>
    <source>
        <strain evidence="4">SAF-2024a</strain>
        <tissue evidence="4">Leaf</tissue>
    </source>
</reference>
<evidence type="ECO:0000313" key="5">
    <source>
        <dbReference type="Proteomes" id="UP001567538"/>
    </source>
</evidence>
<dbReference type="EMBL" id="JBEAFC010000008">
    <property type="protein sequence ID" value="KAL1542836.1"/>
    <property type="molecule type" value="Genomic_DNA"/>
</dbReference>
<dbReference type="GO" id="GO:0016491">
    <property type="term" value="F:oxidoreductase activity"/>
    <property type="evidence" value="ECO:0007669"/>
    <property type="project" value="UniProtKB-KW"/>
</dbReference>
<keyword evidence="5" id="KW-1185">Reference proteome</keyword>
<dbReference type="Gene3D" id="3.40.50.720">
    <property type="entry name" value="NAD(P)-binding Rossmann-like Domain"/>
    <property type="match status" value="1"/>
</dbReference>
<dbReference type="InterPro" id="IPR045312">
    <property type="entry name" value="PCBER-like"/>
</dbReference>
<dbReference type="Gene3D" id="3.90.25.10">
    <property type="entry name" value="UDP-galactose 4-epimerase, domain 1"/>
    <property type="match status" value="1"/>
</dbReference>
<comment type="caution">
    <text evidence="4">The sequence shown here is derived from an EMBL/GenBank/DDBJ whole genome shotgun (WGS) entry which is preliminary data.</text>
</comment>
<evidence type="ECO:0000259" key="3">
    <source>
        <dbReference type="Pfam" id="PF05368"/>
    </source>
</evidence>